<sequence>MMHTRKATLLIDIPRKHLHHNNFKYQLQKHFSSRRAKEYHENES</sequence>
<dbReference type="AlphaFoldDB" id="A0A2P2QWM7"/>
<name>A0A2P2QWM7_RHIMU</name>
<proteinExistence type="predicted"/>
<protein>
    <submittedName>
        <fullName evidence="1">Uncharacterized protein</fullName>
    </submittedName>
</protein>
<organism evidence="1">
    <name type="scientific">Rhizophora mucronata</name>
    <name type="common">Asiatic mangrove</name>
    <dbReference type="NCBI Taxonomy" id="61149"/>
    <lineage>
        <taxon>Eukaryota</taxon>
        <taxon>Viridiplantae</taxon>
        <taxon>Streptophyta</taxon>
        <taxon>Embryophyta</taxon>
        <taxon>Tracheophyta</taxon>
        <taxon>Spermatophyta</taxon>
        <taxon>Magnoliopsida</taxon>
        <taxon>eudicotyledons</taxon>
        <taxon>Gunneridae</taxon>
        <taxon>Pentapetalae</taxon>
        <taxon>rosids</taxon>
        <taxon>fabids</taxon>
        <taxon>Malpighiales</taxon>
        <taxon>Rhizophoraceae</taxon>
        <taxon>Rhizophora</taxon>
    </lineage>
</organism>
<dbReference type="EMBL" id="GGEC01090873">
    <property type="protein sequence ID" value="MBX71357.1"/>
    <property type="molecule type" value="Transcribed_RNA"/>
</dbReference>
<evidence type="ECO:0000313" key="1">
    <source>
        <dbReference type="EMBL" id="MBX71357.1"/>
    </source>
</evidence>
<reference evidence="1" key="1">
    <citation type="submission" date="2018-02" db="EMBL/GenBank/DDBJ databases">
        <title>Rhizophora mucronata_Transcriptome.</title>
        <authorList>
            <person name="Meera S.P."/>
            <person name="Sreeshan A."/>
            <person name="Augustine A."/>
        </authorList>
    </citation>
    <scope>NUCLEOTIDE SEQUENCE</scope>
    <source>
        <tissue evidence="1">Leaf</tissue>
    </source>
</reference>
<accession>A0A2P2QWM7</accession>